<organism evidence="3">
    <name type="scientific">Siphoviridae sp. ctSA812</name>
    <dbReference type="NCBI Taxonomy" id="2825508"/>
    <lineage>
        <taxon>Viruses</taxon>
        <taxon>Duplodnaviria</taxon>
        <taxon>Heunggongvirae</taxon>
        <taxon>Uroviricota</taxon>
        <taxon>Caudoviricetes</taxon>
    </lineage>
</organism>
<dbReference type="InterPro" id="IPR054738">
    <property type="entry name" value="Siphovirus-type_tail_C"/>
</dbReference>
<dbReference type="Pfam" id="PF22768">
    <property type="entry name" value="SPP1_Dit"/>
    <property type="match status" value="1"/>
</dbReference>
<reference evidence="3" key="1">
    <citation type="journal article" date="2021" name="Proc. Natl. Acad. Sci. U.S.A.">
        <title>A Catalog of Tens of Thousands of Viruses from Human Metagenomes Reveals Hidden Associations with Chronic Diseases.</title>
        <authorList>
            <person name="Tisza M.J."/>
            <person name="Buck C.B."/>
        </authorList>
    </citation>
    <scope>NUCLEOTIDE SEQUENCE</scope>
    <source>
        <strain evidence="3">CtSA812</strain>
    </source>
</reference>
<evidence type="ECO:0000313" key="3">
    <source>
        <dbReference type="EMBL" id="DAF88973.1"/>
    </source>
</evidence>
<name>A0A8S5U3H5_9CAUD</name>
<feature type="domain" description="Siphovirus-type tail component C-terminal" evidence="2">
    <location>
        <begin position="178"/>
        <end position="260"/>
    </location>
</feature>
<evidence type="ECO:0000259" key="2">
    <source>
        <dbReference type="Pfam" id="PF22768"/>
    </source>
</evidence>
<protein>
    <submittedName>
        <fullName evidence="3">Distal tail protein</fullName>
    </submittedName>
</protein>
<accession>A0A8S5U3H5</accession>
<dbReference type="Gene3D" id="2.40.30.200">
    <property type="match status" value="1"/>
</dbReference>
<feature type="domain" description="Siphovirus-type tail component RIFT-related" evidence="1">
    <location>
        <begin position="36"/>
        <end position="135"/>
    </location>
</feature>
<evidence type="ECO:0000259" key="1">
    <source>
        <dbReference type="Pfam" id="PF05709"/>
    </source>
</evidence>
<dbReference type="InterPro" id="IPR006520">
    <property type="entry name" value="Dit_BPSPP_N"/>
</dbReference>
<dbReference type="InterPro" id="IPR008841">
    <property type="entry name" value="Siphovirus-type_tail_N"/>
</dbReference>
<proteinExistence type="predicted"/>
<dbReference type="NCBIfam" id="TIGR01633">
    <property type="entry name" value="phi3626_gp14_N"/>
    <property type="match status" value="1"/>
</dbReference>
<dbReference type="Pfam" id="PF05709">
    <property type="entry name" value="Sipho_tail"/>
    <property type="match status" value="1"/>
</dbReference>
<sequence>MPADGRKDISDMGFSFNGTTSRSMGIATRITTENRMPDLTNNTVKMPGHEGVFDFGETIGERKIQISCFIPPGMSDADFLDLKDSIIAWLNPDNGLCPLILDKEPGRVYSARLNEGFSFDKAVRNSCTFDLTFLCPDPYAYAATDETYDIGSVGTHTVSRSLGNAYSLPVYSLTGVIPSGTDTYITITTNDSELKIIGKLSDGETLVIDSSLMTAKVVDTNGDTLRNGLPLLSELNFPALDVGENTVIVAVSGSTVTFTELQISARSRWR</sequence>
<dbReference type="EMBL" id="BK016000">
    <property type="protein sequence ID" value="DAF88973.1"/>
    <property type="molecule type" value="Genomic_DNA"/>
</dbReference>